<gene>
    <name evidence="6" type="ORF">H0185_18435</name>
</gene>
<dbReference type="InterPro" id="IPR006059">
    <property type="entry name" value="SBP"/>
</dbReference>
<dbReference type="InterPro" id="IPR050490">
    <property type="entry name" value="Bact_solute-bd_prot1"/>
</dbReference>
<dbReference type="PANTHER" id="PTHR43649">
    <property type="entry name" value="ARABINOSE-BINDING PROTEIN-RELATED"/>
    <property type="match status" value="1"/>
</dbReference>
<dbReference type="RefSeq" id="WP_221874967.1">
    <property type="nucleotide sequence ID" value="NZ_JACWFH010000027.1"/>
</dbReference>
<dbReference type="PANTHER" id="PTHR43649:SF33">
    <property type="entry name" value="POLYGALACTURONAN_RHAMNOGALACTURONAN-BINDING PROTEIN YTCQ"/>
    <property type="match status" value="1"/>
</dbReference>
<evidence type="ECO:0000313" key="6">
    <source>
        <dbReference type="EMBL" id="MBY0098746.1"/>
    </source>
</evidence>
<keyword evidence="7" id="KW-1185">Reference proteome</keyword>
<keyword evidence="1" id="KW-1003">Cell membrane</keyword>
<dbReference type="Pfam" id="PF01547">
    <property type="entry name" value="SBP_bac_1"/>
    <property type="match status" value="1"/>
</dbReference>
<evidence type="ECO:0000256" key="5">
    <source>
        <dbReference type="ARBA" id="ARBA00023288"/>
    </source>
</evidence>
<protein>
    <submittedName>
        <fullName evidence="6">Extracellular solute-binding protein</fullName>
    </submittedName>
</protein>
<dbReference type="Proteomes" id="UP000769780">
    <property type="component" value="Unassembled WGS sequence"/>
</dbReference>
<keyword evidence="3" id="KW-0472">Membrane</keyword>
<evidence type="ECO:0000256" key="4">
    <source>
        <dbReference type="ARBA" id="ARBA00023139"/>
    </source>
</evidence>
<comment type="caution">
    <text evidence="6">The sequence shown here is derived from an EMBL/GenBank/DDBJ whole genome shotgun (WGS) entry which is preliminary data.</text>
</comment>
<keyword evidence="2" id="KW-0732">Signal</keyword>
<sequence>MKVSNKKWLSLFMVFVLIITGALVGCSNNSETSSESDEDVADPSKPLEIKMILPLFEEIPDMNNAFWTEFQERTNTKLDIEWVPSGDFDTKFDLVLSSGALPDVIWAPDINSPNLMKAIKNGAFWEVGQFLGDFSDYPNLKEHSSPNGWRFSKVDDKIYGIPRNRPSIDQGVKIRKDWLDNLGLPVPTTLEEYADVLEAMVKQDPDGNGKDDTIGHVHSYGGDGIHTTFAAGFGALDPAYDEDGGMIHYNLHPGYVETVKYFRDLYSRGILPKEFATMSTTQTQEMFESGRAASYTRNIWRAWMFQESIKKSQPDAEVIVLDLKGPKGPAVQLEPGVYGNLMLSSKLSEQKVKRILDYFEQTNTPEFFDFIFYGQEGVHYTLDEEGNKVTTEVGKTEIGTSVQQPLPLAYTTWMKSVDKNAPKEYNDRILEETAHFEEIGKVNPYAYVKSDTWTDLWPRYQNEWVSNAVKTIVGDMSVEEFEEYIDGLRNKKEFKQAFKEFDESYKAIWNE</sequence>
<evidence type="ECO:0000256" key="1">
    <source>
        <dbReference type="ARBA" id="ARBA00022475"/>
    </source>
</evidence>
<reference evidence="6 7" key="1">
    <citation type="submission" date="2020-07" db="EMBL/GenBank/DDBJ databases">
        <title>Fungal Genomes of the International Space Station.</title>
        <authorList>
            <person name="Seuylemezian A."/>
            <person name="Singh N.K."/>
            <person name="Wood J."/>
            <person name="Venkateswaran K."/>
        </authorList>
    </citation>
    <scope>NUCLEOTIDE SEQUENCE [LARGE SCALE GENOMIC DNA]</scope>
    <source>
        <strain evidence="6 7">PL-B2</strain>
    </source>
</reference>
<dbReference type="Gene3D" id="3.40.190.10">
    <property type="entry name" value="Periplasmic binding protein-like II"/>
    <property type="match status" value="2"/>
</dbReference>
<name>A0ABS7K9H5_9BACI</name>
<organism evidence="6 7">
    <name type="scientific">Mesobacillus maritimus</name>
    <dbReference type="NCBI Taxonomy" id="1643336"/>
    <lineage>
        <taxon>Bacteria</taxon>
        <taxon>Bacillati</taxon>
        <taxon>Bacillota</taxon>
        <taxon>Bacilli</taxon>
        <taxon>Bacillales</taxon>
        <taxon>Bacillaceae</taxon>
        <taxon>Mesobacillus</taxon>
    </lineage>
</organism>
<evidence type="ECO:0000313" key="7">
    <source>
        <dbReference type="Proteomes" id="UP000769780"/>
    </source>
</evidence>
<dbReference type="SUPFAM" id="SSF53850">
    <property type="entry name" value="Periplasmic binding protein-like II"/>
    <property type="match status" value="1"/>
</dbReference>
<proteinExistence type="predicted"/>
<keyword evidence="5" id="KW-0449">Lipoprotein</keyword>
<accession>A0ABS7K9H5</accession>
<dbReference type="PROSITE" id="PS51257">
    <property type="entry name" value="PROKAR_LIPOPROTEIN"/>
    <property type="match status" value="1"/>
</dbReference>
<keyword evidence="4" id="KW-0564">Palmitate</keyword>
<dbReference type="EMBL" id="JACWFH010000027">
    <property type="protein sequence ID" value="MBY0098746.1"/>
    <property type="molecule type" value="Genomic_DNA"/>
</dbReference>
<evidence type="ECO:0000256" key="2">
    <source>
        <dbReference type="ARBA" id="ARBA00022729"/>
    </source>
</evidence>
<evidence type="ECO:0000256" key="3">
    <source>
        <dbReference type="ARBA" id="ARBA00023136"/>
    </source>
</evidence>